<dbReference type="AlphaFoldDB" id="A0A4U2Z0N9"/>
<feature type="domain" description="Carbohydrate kinase PfkB" evidence="7">
    <location>
        <begin position="7"/>
        <end position="290"/>
    </location>
</feature>
<evidence type="ECO:0000313" key="8">
    <source>
        <dbReference type="EMBL" id="TKI67666.1"/>
    </source>
</evidence>
<organism evidence="8 9">
    <name type="scientific">Lysinibacillus mangiferihumi</name>
    <dbReference type="NCBI Taxonomy" id="1130819"/>
    <lineage>
        <taxon>Bacteria</taxon>
        <taxon>Bacillati</taxon>
        <taxon>Bacillota</taxon>
        <taxon>Bacilli</taxon>
        <taxon>Bacillales</taxon>
        <taxon>Bacillaceae</taxon>
        <taxon>Lysinibacillus</taxon>
    </lineage>
</organism>
<comment type="similarity">
    <text evidence="1">Belongs to the carbohydrate kinase pfkB family.</text>
</comment>
<dbReference type="PANTHER" id="PTHR46566">
    <property type="entry name" value="1-PHOSPHOFRUCTOKINASE-RELATED"/>
    <property type="match status" value="1"/>
</dbReference>
<gene>
    <name evidence="8" type="ORF">FC756_12320</name>
</gene>
<evidence type="ECO:0000256" key="4">
    <source>
        <dbReference type="ARBA" id="ARBA00022777"/>
    </source>
</evidence>
<dbReference type="InterPro" id="IPR011611">
    <property type="entry name" value="PfkB_dom"/>
</dbReference>
<keyword evidence="4 8" id="KW-0418">Kinase</keyword>
<dbReference type="GO" id="GO:0005988">
    <property type="term" value="P:lactose metabolic process"/>
    <property type="evidence" value="ECO:0007669"/>
    <property type="project" value="UniProtKB-KW"/>
</dbReference>
<evidence type="ECO:0000256" key="6">
    <source>
        <dbReference type="PIRNR" id="PIRNR000535"/>
    </source>
</evidence>
<dbReference type="Pfam" id="PF00294">
    <property type="entry name" value="PfkB"/>
    <property type="match status" value="1"/>
</dbReference>
<dbReference type="SUPFAM" id="SSF53613">
    <property type="entry name" value="Ribokinase-like"/>
    <property type="match status" value="1"/>
</dbReference>
<dbReference type="GO" id="GO:0008443">
    <property type="term" value="F:phosphofructokinase activity"/>
    <property type="evidence" value="ECO:0007669"/>
    <property type="project" value="TreeGrafter"/>
</dbReference>
<dbReference type="UniPathway" id="UPA00704">
    <property type="reaction ID" value="UER00715"/>
</dbReference>
<keyword evidence="6" id="KW-0423">Lactose metabolism</keyword>
<keyword evidence="3 6" id="KW-0547">Nucleotide-binding</keyword>
<dbReference type="GO" id="GO:0044281">
    <property type="term" value="P:small molecule metabolic process"/>
    <property type="evidence" value="ECO:0007669"/>
    <property type="project" value="UniProtKB-ARBA"/>
</dbReference>
<dbReference type="Gene3D" id="3.40.1190.20">
    <property type="match status" value="1"/>
</dbReference>
<dbReference type="GO" id="GO:0016052">
    <property type="term" value="P:carbohydrate catabolic process"/>
    <property type="evidence" value="ECO:0007669"/>
    <property type="project" value="UniProtKB-ARBA"/>
</dbReference>
<reference evidence="8 9" key="1">
    <citation type="submission" date="2019-04" db="EMBL/GenBank/DDBJ databases">
        <title>Lysinibacillus genome sequencing.</title>
        <authorList>
            <person name="Dunlap C."/>
        </authorList>
    </citation>
    <scope>NUCLEOTIDE SEQUENCE [LARGE SCALE GENOMIC DNA]</scope>
    <source>
        <strain evidence="8 9">CCTCC AB 2010389</strain>
    </source>
</reference>
<comment type="caution">
    <text evidence="8">The sequence shown here is derived from an EMBL/GenBank/DDBJ whole genome shotgun (WGS) entry which is preliminary data.</text>
</comment>
<dbReference type="GO" id="GO:0005524">
    <property type="term" value="F:ATP binding"/>
    <property type="evidence" value="ECO:0007669"/>
    <property type="project" value="UniProtKB-KW"/>
</dbReference>
<evidence type="ECO:0000256" key="3">
    <source>
        <dbReference type="ARBA" id="ARBA00022741"/>
    </source>
</evidence>
<dbReference type="CDD" id="cd01164">
    <property type="entry name" value="FruK_PfkB_like"/>
    <property type="match status" value="1"/>
</dbReference>
<dbReference type="Proteomes" id="UP000308744">
    <property type="component" value="Unassembled WGS sequence"/>
</dbReference>
<dbReference type="GO" id="GO:0009024">
    <property type="term" value="F:tagatose-6-phosphate kinase activity"/>
    <property type="evidence" value="ECO:0007669"/>
    <property type="project" value="UniProtKB-EC"/>
</dbReference>
<comment type="pathway">
    <text evidence="6">Carbohydrate metabolism; D-tagatose 6-phosphate degradation; D-glyceraldehyde 3-phosphate and glycerone phosphate from D-tagatose 6-phosphate: step 1/2.</text>
</comment>
<keyword evidence="9" id="KW-1185">Reference proteome</keyword>
<dbReference type="FunFam" id="3.40.1190.20:FF:000001">
    <property type="entry name" value="Phosphofructokinase"/>
    <property type="match status" value="1"/>
</dbReference>
<dbReference type="PANTHER" id="PTHR46566:SF5">
    <property type="entry name" value="1-PHOSPHOFRUCTOKINASE"/>
    <property type="match status" value="1"/>
</dbReference>
<dbReference type="InterPro" id="IPR029056">
    <property type="entry name" value="Ribokinase-like"/>
</dbReference>
<dbReference type="GO" id="GO:0005829">
    <property type="term" value="C:cytosol"/>
    <property type="evidence" value="ECO:0007669"/>
    <property type="project" value="TreeGrafter"/>
</dbReference>
<keyword evidence="2 6" id="KW-0808">Transferase</keyword>
<dbReference type="GO" id="GO:2001059">
    <property type="term" value="P:D-tagatose 6-phosphate catabolic process"/>
    <property type="evidence" value="ECO:0007669"/>
    <property type="project" value="UniProtKB-UniPathway"/>
</dbReference>
<dbReference type="EMBL" id="SZPU01000044">
    <property type="protein sequence ID" value="TKI67666.1"/>
    <property type="molecule type" value="Genomic_DNA"/>
</dbReference>
<comment type="catalytic activity">
    <reaction evidence="6">
        <text>D-tagatofuranose 6-phosphate + ATP = D-tagatofuranose 1,6-bisphosphate + ADP + H(+)</text>
        <dbReference type="Rhea" id="RHEA:12420"/>
        <dbReference type="ChEBI" id="CHEBI:15378"/>
        <dbReference type="ChEBI" id="CHEBI:30616"/>
        <dbReference type="ChEBI" id="CHEBI:58694"/>
        <dbReference type="ChEBI" id="CHEBI:58695"/>
        <dbReference type="ChEBI" id="CHEBI:456216"/>
        <dbReference type="EC" id="2.7.1.144"/>
    </reaction>
</comment>
<protein>
    <recommendedName>
        <fullName evidence="6">Tagatose-6-phosphate kinase</fullName>
        <ecNumber evidence="6">2.7.1.144</ecNumber>
    </recommendedName>
</protein>
<name>A0A4U2Z0N9_9BACI</name>
<evidence type="ECO:0000256" key="2">
    <source>
        <dbReference type="ARBA" id="ARBA00022679"/>
    </source>
</evidence>
<proteinExistence type="inferred from homology"/>
<evidence type="ECO:0000256" key="1">
    <source>
        <dbReference type="ARBA" id="ARBA00005380"/>
    </source>
</evidence>
<dbReference type="RefSeq" id="WP_107896862.1">
    <property type="nucleotide sequence ID" value="NZ_PYWM01000025.1"/>
</dbReference>
<dbReference type="NCBIfam" id="TIGR03168">
    <property type="entry name" value="1-PFK"/>
    <property type="match status" value="1"/>
</dbReference>
<accession>A0A4U2Z0N9</accession>
<evidence type="ECO:0000313" key="9">
    <source>
        <dbReference type="Proteomes" id="UP000308744"/>
    </source>
</evidence>
<evidence type="ECO:0000256" key="5">
    <source>
        <dbReference type="ARBA" id="ARBA00022840"/>
    </source>
</evidence>
<dbReference type="InterPro" id="IPR002173">
    <property type="entry name" value="Carboh/pur_kinase_PfkB_CS"/>
</dbReference>
<sequence length="327" mass="35996">MILTVTLNPSVDISYKLDHLKLNTVNRVVSVSKTVGGKGLNVSRVLVQLGEEVAATGFLGGSLGGFIRTQINELMIKDYFIEGKEETRNCIAVIHDNLQTEILESGPKISRKEAAEFLEQFQSLVKETDIITVSGSLPRGLETNFYGELLKIAHENHSIILLDSNGEALRQSLIGEYKPYLIKPNLEELADLVERKIDSEQHVIQALHDPVLNGIPWIVVTLGDGGALVRNEEIVYRVKIPKVKVINPVGSGDSVIAGFAAGFSRKLPPTETINYGIAMGVLNAMEEKTGFINTQKINWSISEVQVEKLDSVSNYSDYSIKAVEKHD</sequence>
<dbReference type="PIRSF" id="PIRSF000535">
    <property type="entry name" value="1PFK/6PFK/LacC"/>
    <property type="match status" value="1"/>
</dbReference>
<dbReference type="EC" id="2.7.1.144" evidence="6"/>
<dbReference type="InterPro" id="IPR017583">
    <property type="entry name" value="Tagatose/fructose_Pkinase"/>
</dbReference>
<keyword evidence="5 6" id="KW-0067">ATP-binding</keyword>
<dbReference type="PROSITE" id="PS00583">
    <property type="entry name" value="PFKB_KINASES_1"/>
    <property type="match status" value="1"/>
</dbReference>
<comment type="similarity">
    <text evidence="6">Belongs to the carbohydrate kinase PfkB family. LacC subfamily.</text>
</comment>
<evidence type="ECO:0000259" key="7">
    <source>
        <dbReference type="Pfam" id="PF00294"/>
    </source>
</evidence>
<dbReference type="PROSITE" id="PS00584">
    <property type="entry name" value="PFKB_KINASES_2"/>
    <property type="match status" value="1"/>
</dbReference>